<gene>
    <name evidence="1" type="ORF">EVG56_17510</name>
</gene>
<accession>A0A5X8YPJ3</accession>
<proteinExistence type="predicted"/>
<sequence>MDKKICAVCLTVGKPAMITAAWVNDELIMAERKNYPERRRAMELELLRDLREKEEKGFVVLVDEENSFITGRVGQRIRLRDEHTTRRPVLVEAMRIYSELDRQKAIKRPRAESGKYILHQSIFDADRDKKGEEFYNINWQELTTEHVLTLLCCYATEYNNIASADFIKAMTGDLYRQQEKSLIDPMLNIVRGVQRMAEKRVPQGKLTGKENIL</sequence>
<dbReference type="AlphaFoldDB" id="A0A5X8YPJ3"/>
<dbReference type="EMBL" id="AAHWUP010000033">
    <property type="protein sequence ID" value="ECB1988191.1"/>
    <property type="molecule type" value="Genomic_DNA"/>
</dbReference>
<reference evidence="1" key="1">
    <citation type="submission" date="2019-01" db="EMBL/GenBank/DDBJ databases">
        <authorList>
            <person name="Ashton P.M."/>
            <person name="Dallman T."/>
            <person name="Nair S."/>
            <person name="De Pinna E."/>
            <person name="Peters T."/>
            <person name="Grant K."/>
        </authorList>
    </citation>
    <scope>NUCLEOTIDE SEQUENCE</scope>
    <source>
        <strain evidence="1">508285</strain>
    </source>
</reference>
<organism evidence="1">
    <name type="scientific">Salmonella enterica subsp. enterica serovar Kisarawe</name>
    <dbReference type="NCBI Taxonomy" id="2517242"/>
    <lineage>
        <taxon>Bacteria</taxon>
        <taxon>Pseudomonadati</taxon>
        <taxon>Pseudomonadota</taxon>
        <taxon>Gammaproteobacteria</taxon>
        <taxon>Enterobacterales</taxon>
        <taxon>Enterobacteriaceae</taxon>
        <taxon>Salmonella</taxon>
    </lineage>
</organism>
<name>A0A5X8YPJ3_SALET</name>
<evidence type="ECO:0000313" key="1">
    <source>
        <dbReference type="EMBL" id="ECB1988191.1"/>
    </source>
</evidence>
<comment type="caution">
    <text evidence="1">The sequence shown here is derived from an EMBL/GenBank/DDBJ whole genome shotgun (WGS) entry which is preliminary data.</text>
</comment>
<protein>
    <submittedName>
        <fullName evidence="1">Maturation control protein</fullName>
    </submittedName>
</protein>